<dbReference type="InterPro" id="IPR004027">
    <property type="entry name" value="SEC_C_motif"/>
</dbReference>
<feature type="domain" description="SecA Wing/Scaffold" evidence="2">
    <location>
        <begin position="2"/>
        <end position="70"/>
    </location>
</feature>
<gene>
    <name evidence="3" type="ORF">EBX29_03420</name>
</gene>
<evidence type="ECO:0000313" key="3">
    <source>
        <dbReference type="EMBL" id="NCU50800.1"/>
    </source>
</evidence>
<proteinExistence type="predicted"/>
<dbReference type="Proteomes" id="UP000699985">
    <property type="component" value="Unassembled WGS sequence"/>
</dbReference>
<dbReference type="Pfam" id="PF02810">
    <property type="entry name" value="SEC-C"/>
    <property type="match status" value="1"/>
</dbReference>
<dbReference type="SUPFAM" id="SSF81886">
    <property type="entry name" value="Helical scaffold and wing domains of SecA"/>
    <property type="match status" value="1"/>
</dbReference>
<evidence type="ECO:0000256" key="1">
    <source>
        <dbReference type="ARBA" id="ARBA00022490"/>
    </source>
</evidence>
<dbReference type="EMBL" id="RGMI01000173">
    <property type="protein sequence ID" value="NCU50800.1"/>
    <property type="molecule type" value="Genomic_DNA"/>
</dbReference>
<dbReference type="Pfam" id="PF07516">
    <property type="entry name" value="SecA_SW"/>
    <property type="match status" value="1"/>
</dbReference>
<feature type="non-terminal residue" evidence="3">
    <location>
        <position position="1"/>
    </location>
</feature>
<organism evidence="3 4">
    <name type="scientific">Candidatus Fonsibacter lacus</name>
    <dbReference type="NCBI Taxonomy" id="2576439"/>
    <lineage>
        <taxon>Bacteria</taxon>
        <taxon>Pseudomonadati</taxon>
        <taxon>Pseudomonadota</taxon>
        <taxon>Alphaproteobacteria</taxon>
        <taxon>Candidatus Pelagibacterales</taxon>
        <taxon>Candidatus Pelagibacterales incertae sedis</taxon>
        <taxon>Candidatus Fonsibacter</taxon>
    </lineage>
</organism>
<reference evidence="3" key="1">
    <citation type="submission" date="2018-10" db="EMBL/GenBank/DDBJ databases">
        <title>Iterative Subtractive Binning of Freshwater Chronoseries Metagenomes Recovers Nearly Complete Genomes from over Four Hundred Novel Species.</title>
        <authorList>
            <person name="Rodriguez-R L.M."/>
            <person name="Tsementzi D."/>
            <person name="Luo C."/>
            <person name="Konstantinidis K.T."/>
        </authorList>
    </citation>
    <scope>NUCLEOTIDE SEQUENCE</scope>
    <source>
        <strain evidence="3">WB8_1A_003</strain>
    </source>
</reference>
<protein>
    <submittedName>
        <fullName evidence="3">Preprotein translocase subunit SecA</fullName>
    </submittedName>
</protein>
<dbReference type="AlphaFoldDB" id="A0A966HKG7"/>
<dbReference type="GO" id="GO:0017038">
    <property type="term" value="P:protein import"/>
    <property type="evidence" value="ECO:0007669"/>
    <property type="project" value="InterPro"/>
</dbReference>
<comment type="caution">
    <text evidence="3">The sequence shown here is derived from an EMBL/GenBank/DDBJ whole genome shotgun (WGS) entry which is preliminary data.</text>
</comment>
<dbReference type="GO" id="GO:0016020">
    <property type="term" value="C:membrane"/>
    <property type="evidence" value="ECO:0007669"/>
    <property type="project" value="InterPro"/>
</dbReference>
<accession>A0A966HKG7</accession>
<dbReference type="InterPro" id="IPR036266">
    <property type="entry name" value="SecA_Wing/Scaffold_sf"/>
</dbReference>
<sequence>DVEKKIFLQNLDYEWRNHLQYLEQLRQVIGLRGYGQKNPLDEYKRESFILFKNLLTKIKENLIIFLVNLQVTVENNSQNKIHGEEKISRNKSCPCGSEKKYKNCCGALSKD</sequence>
<name>A0A966HKG7_9PROT</name>
<evidence type="ECO:0000313" key="4">
    <source>
        <dbReference type="Proteomes" id="UP000699985"/>
    </source>
</evidence>
<dbReference type="Gene3D" id="1.10.3060.10">
    <property type="entry name" value="Helical scaffold and wing domains of SecA"/>
    <property type="match status" value="1"/>
</dbReference>
<evidence type="ECO:0000259" key="2">
    <source>
        <dbReference type="Pfam" id="PF07516"/>
    </source>
</evidence>
<keyword evidence="1" id="KW-0963">Cytoplasm</keyword>
<dbReference type="InterPro" id="IPR011116">
    <property type="entry name" value="SecA_Wing/Scaffold"/>
</dbReference>